<keyword evidence="1" id="KW-0479">Metal-binding</keyword>
<dbReference type="SMART" id="SM00184">
    <property type="entry name" value="RING"/>
    <property type="match status" value="1"/>
</dbReference>
<evidence type="ECO:0000256" key="5">
    <source>
        <dbReference type="PROSITE-ProRule" id="PRU00508"/>
    </source>
</evidence>
<dbReference type="Pfam" id="PF02207">
    <property type="entry name" value="zf-UBR"/>
    <property type="match status" value="1"/>
</dbReference>
<feature type="zinc finger region" description="UBR-type" evidence="5">
    <location>
        <begin position="107"/>
        <end position="175"/>
    </location>
</feature>
<dbReference type="EMBL" id="JAPFFF010000018">
    <property type="protein sequence ID" value="KAK8860691.1"/>
    <property type="molecule type" value="Genomic_DNA"/>
</dbReference>
<dbReference type="PANTHER" id="PTHR13513:SF9">
    <property type="entry name" value="E3 UBIQUITIN-PROTEIN LIGASE UBR7-RELATED"/>
    <property type="match status" value="1"/>
</dbReference>
<protein>
    <recommendedName>
        <fullName evidence="10">RING-type domain-containing protein</fullName>
    </recommendedName>
</protein>
<dbReference type="SUPFAM" id="SSF57850">
    <property type="entry name" value="RING/U-box"/>
    <property type="match status" value="1"/>
</dbReference>
<dbReference type="SMART" id="SM00396">
    <property type="entry name" value="ZnF_UBR1"/>
    <property type="match status" value="4"/>
</dbReference>
<dbReference type="CDD" id="cd19671">
    <property type="entry name" value="UBR-box_UBR4_5_6_7"/>
    <property type="match status" value="2"/>
</dbReference>
<feature type="domain" description="RING-type" evidence="6">
    <location>
        <begin position="23"/>
        <end position="62"/>
    </location>
</feature>
<proteinExistence type="predicted"/>
<evidence type="ECO:0000256" key="3">
    <source>
        <dbReference type="ARBA" id="ARBA00022833"/>
    </source>
</evidence>
<evidence type="ECO:0000313" key="8">
    <source>
        <dbReference type="EMBL" id="KAK8860691.1"/>
    </source>
</evidence>
<keyword evidence="9" id="KW-1185">Reference proteome</keyword>
<dbReference type="PROSITE" id="PS00518">
    <property type="entry name" value="ZF_RING_1"/>
    <property type="match status" value="1"/>
</dbReference>
<evidence type="ECO:0000256" key="4">
    <source>
        <dbReference type="PROSITE-ProRule" id="PRU00175"/>
    </source>
</evidence>
<keyword evidence="3" id="KW-0862">Zinc</keyword>
<organism evidence="8 9">
    <name type="scientific">Tritrichomonas musculus</name>
    <dbReference type="NCBI Taxonomy" id="1915356"/>
    <lineage>
        <taxon>Eukaryota</taxon>
        <taxon>Metamonada</taxon>
        <taxon>Parabasalia</taxon>
        <taxon>Tritrichomonadida</taxon>
        <taxon>Tritrichomonadidae</taxon>
        <taxon>Tritrichomonas</taxon>
    </lineage>
</organism>
<name>A0ABR2ICF1_9EUKA</name>
<accession>A0ABR2ICF1</accession>
<evidence type="ECO:0000259" key="7">
    <source>
        <dbReference type="PROSITE" id="PS51157"/>
    </source>
</evidence>
<evidence type="ECO:0008006" key="10">
    <source>
        <dbReference type="Google" id="ProtNLM"/>
    </source>
</evidence>
<dbReference type="InterPro" id="IPR003126">
    <property type="entry name" value="Znf_UBR"/>
</dbReference>
<evidence type="ECO:0000256" key="2">
    <source>
        <dbReference type="ARBA" id="ARBA00022771"/>
    </source>
</evidence>
<dbReference type="PROSITE" id="PS51157">
    <property type="entry name" value="ZF_UBR"/>
    <property type="match status" value="2"/>
</dbReference>
<gene>
    <name evidence="8" type="ORF">M9Y10_012356</name>
</gene>
<evidence type="ECO:0000256" key="1">
    <source>
        <dbReference type="ARBA" id="ARBA00022723"/>
    </source>
</evidence>
<dbReference type="InterPro" id="IPR013083">
    <property type="entry name" value="Znf_RING/FYVE/PHD"/>
</dbReference>
<dbReference type="PROSITE" id="PS50089">
    <property type="entry name" value="ZF_RING_2"/>
    <property type="match status" value="1"/>
</dbReference>
<feature type="domain" description="UBR-type" evidence="7">
    <location>
        <begin position="249"/>
        <end position="318"/>
    </location>
</feature>
<feature type="zinc finger region" description="UBR-type" evidence="5">
    <location>
        <begin position="249"/>
        <end position="318"/>
    </location>
</feature>
<dbReference type="InterPro" id="IPR001841">
    <property type="entry name" value="Znf_RING"/>
</dbReference>
<dbReference type="Gene3D" id="3.30.40.10">
    <property type="entry name" value="Zinc/RING finger domain, C3HC4 (zinc finger)"/>
    <property type="match status" value="1"/>
</dbReference>
<dbReference type="InterPro" id="IPR040204">
    <property type="entry name" value="UBR7"/>
</dbReference>
<evidence type="ECO:0000259" key="6">
    <source>
        <dbReference type="PROSITE" id="PS50089"/>
    </source>
</evidence>
<dbReference type="PANTHER" id="PTHR13513">
    <property type="entry name" value="E3 UBIQUITIN-PROTEIN LIGASE UBR7"/>
    <property type="match status" value="1"/>
</dbReference>
<dbReference type="InterPro" id="IPR017907">
    <property type="entry name" value="Znf_RING_CS"/>
</dbReference>
<feature type="domain" description="UBR-type" evidence="7">
    <location>
        <begin position="107"/>
        <end position="175"/>
    </location>
</feature>
<dbReference type="Proteomes" id="UP001470230">
    <property type="component" value="Unassembled WGS sequence"/>
</dbReference>
<sequence>MTQVNKQEAESNYINEIIEAIQCPICYLSMTPPLRNPMILPECGHTVCSECISKVKVCPLCKQCFSSPAKNMLAIQIADVLQKNDLIPIDMNPPPPTENKLIPKIEGICTYFSAGPIPIFQKWFQCKTCHITEESGFCEVCANRCHKGHDIYLVREGPGFYCSCVEQSRCRCRPKTPDLRCTSEMTYGYPVDQPMYQCFDCKITGDKYICQHCAMKCHYAHKLRYIGIVKNQICSCFYFQTCQISKRIPTCSYFFSGKQYIKQPWYHCITCKLEKDLGCCAACAKNCHKGHEIKYSGEHDRCYCDCGAGCESCQKCKICCFHNSNYLTCCTNLDHDHKDEPKEQRMYHCHTCGIFGDFGVCEACAINCHINHFISFVGIKNFACMCHENCKMKLIPLLHDDRTICDRKVLDDDDVSACYTCYTCDQSGQKQICETCALKKHLKHDIHLVGYMKFKCCEGEF</sequence>
<evidence type="ECO:0000313" key="9">
    <source>
        <dbReference type="Proteomes" id="UP001470230"/>
    </source>
</evidence>
<reference evidence="8 9" key="1">
    <citation type="submission" date="2024-04" db="EMBL/GenBank/DDBJ databases">
        <title>Tritrichomonas musculus Genome.</title>
        <authorList>
            <person name="Alves-Ferreira E."/>
            <person name="Grigg M."/>
            <person name="Lorenzi H."/>
            <person name="Galac M."/>
        </authorList>
    </citation>
    <scope>NUCLEOTIDE SEQUENCE [LARGE SCALE GENOMIC DNA]</scope>
    <source>
        <strain evidence="8 9">EAF2021</strain>
    </source>
</reference>
<comment type="caution">
    <text evidence="8">The sequence shown here is derived from an EMBL/GenBank/DDBJ whole genome shotgun (WGS) entry which is preliminary data.</text>
</comment>
<keyword evidence="2 4" id="KW-0863">Zinc-finger</keyword>